<sequence>MHLKINRIILILILFMLFPLYSFADEEEIGKIENIIGSAEIIVNNSRIELEKDTTIHSSDTIITKDKTFVKILFFDGADIILYENTQIKIKEYKFKIDAEKKNLKGVFEDIKGKIRFFVKPAKNTENDVKYKTNNAVMGIRGTGGVIVAQGSQKTQLLVTSGKVDFSNPAAPDKIVQVKENQWGEMRGEKPPAPPKPATPEIIKNLAIDIPEGFELTKSGEDDKENKKEEDKKLNNSNPTGPLPPVESPTGAADDDEEDSNKEDNNSDSDNNNSNKNEVDEIFRIGPTVSIGLYQYLSIGIEMRILKFLGLSVNIGGAPGKMNLKDFPNIGNKINNNNQPEINNIKASFFHVEARAVIYPFKGSFFIGSAFGMRKLDVQADTCIYVTVSSQSVCVPANGGIKINTTYATPQFGWLFVWDSGFSIGTELGAQIPLSMSSNNYYTNLNNSNQTAYSQAISSGNYQDFQNTLQTRLPDYFNHQVLPFWNILKIGWLF</sequence>
<dbReference type="PANTHER" id="PTHR38731">
    <property type="entry name" value="LIPL45-RELATED LIPOPROTEIN-RELATED"/>
    <property type="match status" value="1"/>
</dbReference>
<dbReference type="Gene3D" id="2.60.120.1440">
    <property type="match status" value="1"/>
</dbReference>
<dbReference type="InterPro" id="IPR006860">
    <property type="entry name" value="FecR"/>
</dbReference>
<accession>A0A4P2VXT2</accession>
<dbReference type="AlphaFoldDB" id="A0A4P2VXT2"/>
<reference evidence="3 4" key="1">
    <citation type="submission" date="2018-12" db="EMBL/GenBank/DDBJ databases">
        <title>Rubrispira sanarue gen. nov., sp., nov., a member of the order Silvanigrellales, isolated from a brackish lake in Hamamatsu Japan.</title>
        <authorList>
            <person name="Maejima Y."/>
            <person name="Iino T."/>
            <person name="Muraguchi Y."/>
            <person name="Fukuda K."/>
            <person name="Nojiri H."/>
            <person name="Ohkuma M."/>
            <person name="Moriuchi R."/>
            <person name="Dohra H."/>
            <person name="Kimbara K."/>
            <person name="Shintani M."/>
        </authorList>
    </citation>
    <scope>NUCLEOTIDE SEQUENCE [LARGE SCALE GENOMIC DNA]</scope>
    <source>
        <strain evidence="3 4">RF1110005</strain>
    </source>
</reference>
<gene>
    <name evidence="3" type="ORF">JCM31447_22950</name>
</gene>
<dbReference type="KEGG" id="sbf:JCM31447_22950"/>
<dbReference type="OrthoDB" id="5290422at2"/>
<evidence type="ECO:0000313" key="4">
    <source>
        <dbReference type="Proteomes" id="UP000291236"/>
    </source>
</evidence>
<proteinExistence type="predicted"/>
<dbReference type="EMBL" id="AP019368">
    <property type="protein sequence ID" value="BBH53842.1"/>
    <property type="molecule type" value="Genomic_DNA"/>
</dbReference>
<dbReference type="RefSeq" id="WP_130610507.1">
    <property type="nucleotide sequence ID" value="NZ_AP019368.1"/>
</dbReference>
<evidence type="ECO:0000256" key="1">
    <source>
        <dbReference type="SAM" id="MobiDB-lite"/>
    </source>
</evidence>
<dbReference type="Pfam" id="PF04773">
    <property type="entry name" value="FecR"/>
    <property type="match status" value="1"/>
</dbReference>
<feature type="region of interest" description="Disordered" evidence="1">
    <location>
        <begin position="215"/>
        <end position="279"/>
    </location>
</feature>
<feature type="compositionally biased region" description="Basic and acidic residues" evidence="1">
    <location>
        <begin position="218"/>
        <end position="234"/>
    </location>
</feature>
<dbReference type="Proteomes" id="UP000291236">
    <property type="component" value="Chromosome"/>
</dbReference>
<dbReference type="PANTHER" id="PTHR38731:SF1">
    <property type="entry name" value="FECR PROTEIN DOMAIN-CONTAINING PROTEIN"/>
    <property type="match status" value="1"/>
</dbReference>
<keyword evidence="4" id="KW-1185">Reference proteome</keyword>
<protein>
    <recommendedName>
        <fullName evidence="2">FecR protein domain-containing protein</fullName>
    </recommendedName>
</protein>
<evidence type="ECO:0000313" key="3">
    <source>
        <dbReference type="EMBL" id="BBH53842.1"/>
    </source>
</evidence>
<name>A0A4P2VXT2_FLUSA</name>
<organism evidence="3 4">
    <name type="scientific">Fluviispira sanaruensis</name>
    <dbReference type="NCBI Taxonomy" id="2493639"/>
    <lineage>
        <taxon>Bacteria</taxon>
        <taxon>Pseudomonadati</taxon>
        <taxon>Bdellovibrionota</taxon>
        <taxon>Oligoflexia</taxon>
        <taxon>Silvanigrellales</taxon>
        <taxon>Silvanigrellaceae</taxon>
        <taxon>Fluviispira</taxon>
    </lineage>
</organism>
<feature type="domain" description="FecR protein" evidence="2">
    <location>
        <begin position="60"/>
        <end position="164"/>
    </location>
</feature>
<evidence type="ECO:0000259" key="2">
    <source>
        <dbReference type="Pfam" id="PF04773"/>
    </source>
</evidence>